<keyword evidence="1" id="KW-0472">Membrane</keyword>
<feature type="transmembrane region" description="Helical" evidence="1">
    <location>
        <begin position="212"/>
        <end position="232"/>
    </location>
</feature>
<keyword evidence="1" id="KW-1133">Transmembrane helix</keyword>
<name>A0A844KTL0_9FIRM</name>
<protein>
    <recommendedName>
        <fullName evidence="4">Integral membrane protein (Intg_mem_TP0381)</fullName>
    </recommendedName>
</protein>
<dbReference type="AlphaFoldDB" id="A0A844KTL0"/>
<keyword evidence="1" id="KW-0812">Transmembrane</keyword>
<dbReference type="Proteomes" id="UP000446657">
    <property type="component" value="Unassembled WGS sequence"/>
</dbReference>
<gene>
    <name evidence="2" type="ORF">GMD30_14065</name>
</gene>
<evidence type="ECO:0000256" key="1">
    <source>
        <dbReference type="SAM" id="Phobius"/>
    </source>
</evidence>
<dbReference type="Pfam" id="PF14808">
    <property type="entry name" value="TMEM164"/>
    <property type="match status" value="1"/>
</dbReference>
<feature type="transmembrane region" description="Helical" evidence="1">
    <location>
        <begin position="181"/>
        <end position="200"/>
    </location>
</feature>
<sequence length="291" mass="33719">MFPVCQKTADRRFLRERHPAQKAQGVLHNKKENTDTVKKEVFDVKLSYLSYFFTYETHIPDGIGFALFGPWHLLWLSVIFAICVRYVWIYKKGDERKKRRMDGLTACSLVVWIVVRAIYIAVIHEAFLYELPFHLCSMAGILCAVHCLTKWKWLGQVLYTICLPGTVLALLFPNWNFYPVIHFITLEGFLFHMGIVLYVAGKLASHEIRPDFAKLWQVVLFLTAVVIPIYWFDKRYDVNYMFVNWPSAGSPLVWLADRMGNPGYLIGYAALVFLCMLLMDAGYLIVAGRKN</sequence>
<feature type="transmembrane region" description="Helical" evidence="1">
    <location>
        <begin position="101"/>
        <end position="121"/>
    </location>
</feature>
<proteinExistence type="predicted"/>
<dbReference type="EMBL" id="WNAL01000036">
    <property type="protein sequence ID" value="MTR82780.1"/>
    <property type="molecule type" value="Genomic_DNA"/>
</dbReference>
<feature type="transmembrane region" description="Helical" evidence="1">
    <location>
        <begin position="265"/>
        <end position="286"/>
    </location>
</feature>
<feature type="transmembrane region" description="Helical" evidence="1">
    <location>
        <begin position="157"/>
        <end position="175"/>
    </location>
</feature>
<accession>A0A844KTL0</accession>
<organism evidence="2 3">
    <name type="scientific">Roseburia faecis</name>
    <dbReference type="NCBI Taxonomy" id="301302"/>
    <lineage>
        <taxon>Bacteria</taxon>
        <taxon>Bacillati</taxon>
        <taxon>Bacillota</taxon>
        <taxon>Clostridia</taxon>
        <taxon>Lachnospirales</taxon>
        <taxon>Lachnospiraceae</taxon>
        <taxon>Roseburia</taxon>
    </lineage>
</organism>
<feature type="transmembrane region" description="Helical" evidence="1">
    <location>
        <begin position="127"/>
        <end position="145"/>
    </location>
</feature>
<comment type="caution">
    <text evidence="2">The sequence shown here is derived from an EMBL/GenBank/DDBJ whole genome shotgun (WGS) entry which is preliminary data.</text>
</comment>
<feature type="transmembrane region" description="Helical" evidence="1">
    <location>
        <begin position="71"/>
        <end position="89"/>
    </location>
</feature>
<reference evidence="2 3" key="1">
    <citation type="journal article" date="2019" name="Nat. Med.">
        <title>A library of human gut bacterial isolates paired with longitudinal multiomics data enables mechanistic microbiome research.</title>
        <authorList>
            <person name="Poyet M."/>
            <person name="Groussin M."/>
            <person name="Gibbons S.M."/>
            <person name="Avila-Pacheco J."/>
            <person name="Jiang X."/>
            <person name="Kearney S.M."/>
            <person name="Perrotta A.R."/>
            <person name="Berdy B."/>
            <person name="Zhao S."/>
            <person name="Lieberman T.D."/>
            <person name="Swanson P.K."/>
            <person name="Smith M."/>
            <person name="Roesemann S."/>
            <person name="Alexander J.E."/>
            <person name="Rich S.A."/>
            <person name="Livny J."/>
            <person name="Vlamakis H."/>
            <person name="Clish C."/>
            <person name="Bullock K."/>
            <person name="Deik A."/>
            <person name="Scott J."/>
            <person name="Pierce K.A."/>
            <person name="Xavier R.J."/>
            <person name="Alm E.J."/>
        </authorList>
    </citation>
    <scope>NUCLEOTIDE SEQUENCE [LARGE SCALE GENOMIC DNA]</scope>
    <source>
        <strain evidence="2 3">BIOML-A1</strain>
    </source>
</reference>
<evidence type="ECO:0000313" key="2">
    <source>
        <dbReference type="EMBL" id="MTR82780.1"/>
    </source>
</evidence>
<evidence type="ECO:0008006" key="4">
    <source>
        <dbReference type="Google" id="ProtNLM"/>
    </source>
</evidence>
<evidence type="ECO:0000313" key="3">
    <source>
        <dbReference type="Proteomes" id="UP000446657"/>
    </source>
</evidence>